<keyword evidence="3" id="KW-1185">Reference proteome</keyword>
<proteinExistence type="predicted"/>
<feature type="domain" description="DUF5641" evidence="1">
    <location>
        <begin position="78"/>
        <end position="168"/>
    </location>
</feature>
<gene>
    <name evidence="2" type="ORF">NQ317_000099</name>
</gene>
<dbReference type="InterPro" id="IPR040676">
    <property type="entry name" value="DUF5641"/>
</dbReference>
<dbReference type="Pfam" id="PF18701">
    <property type="entry name" value="DUF5641"/>
    <property type="match status" value="2"/>
</dbReference>
<evidence type="ECO:0000313" key="2">
    <source>
        <dbReference type="EMBL" id="KAJ8970134.1"/>
    </source>
</evidence>
<evidence type="ECO:0000259" key="1">
    <source>
        <dbReference type="Pfam" id="PF18701"/>
    </source>
</evidence>
<accession>A0ABQ9J0E4</accession>
<dbReference type="PANTHER" id="PTHR47331">
    <property type="entry name" value="PHD-TYPE DOMAIN-CONTAINING PROTEIN"/>
    <property type="match status" value="1"/>
</dbReference>
<reference evidence="2" key="1">
    <citation type="journal article" date="2023" name="Insect Mol. Biol.">
        <title>Genome sequencing provides insights into the evolution of gene families encoding plant cell wall-degrading enzymes in longhorned beetles.</title>
        <authorList>
            <person name="Shin N.R."/>
            <person name="Okamura Y."/>
            <person name="Kirsch R."/>
            <person name="Pauchet Y."/>
        </authorList>
    </citation>
    <scope>NUCLEOTIDE SEQUENCE</scope>
    <source>
        <strain evidence="2">MMC_N1</strain>
    </source>
</reference>
<name>A0ABQ9J0E4_9CUCU</name>
<dbReference type="EMBL" id="JAPWTJ010001669">
    <property type="protein sequence ID" value="KAJ8970134.1"/>
    <property type="molecule type" value="Genomic_DNA"/>
</dbReference>
<protein>
    <recommendedName>
        <fullName evidence="1">DUF5641 domain-containing protein</fullName>
    </recommendedName>
</protein>
<organism evidence="2 3">
    <name type="scientific">Molorchus minor</name>
    <dbReference type="NCBI Taxonomy" id="1323400"/>
    <lineage>
        <taxon>Eukaryota</taxon>
        <taxon>Metazoa</taxon>
        <taxon>Ecdysozoa</taxon>
        <taxon>Arthropoda</taxon>
        <taxon>Hexapoda</taxon>
        <taxon>Insecta</taxon>
        <taxon>Pterygota</taxon>
        <taxon>Neoptera</taxon>
        <taxon>Endopterygota</taxon>
        <taxon>Coleoptera</taxon>
        <taxon>Polyphaga</taxon>
        <taxon>Cucujiformia</taxon>
        <taxon>Chrysomeloidea</taxon>
        <taxon>Cerambycidae</taxon>
        <taxon>Lamiinae</taxon>
        <taxon>Monochamini</taxon>
        <taxon>Molorchus</taxon>
    </lineage>
</organism>
<evidence type="ECO:0000313" key="3">
    <source>
        <dbReference type="Proteomes" id="UP001162164"/>
    </source>
</evidence>
<feature type="domain" description="DUF5641" evidence="1">
    <location>
        <begin position="38"/>
        <end position="66"/>
    </location>
</feature>
<comment type="caution">
    <text evidence="2">The sequence shown here is derived from an EMBL/GenBank/DDBJ whole genome shotgun (WGS) entry which is preliminary data.</text>
</comment>
<sequence length="179" mass="20836">MSPEEIACENHFVSTHLREMNGRFSVRLPLRHDISFLGMMVIMVEDNLPPMLWSLGRIQEVHPGRTILYELLQLKLLKLLQQMVQHFWTRWSREYLSGLQERTKWKRNFNTKLQPGVMVVLKDDNAPPLLWKLERVTDAHPGQDGVIKVVSVKTCNGVVRRAVNKVCMIPLDSKETHET</sequence>
<dbReference type="Proteomes" id="UP001162164">
    <property type="component" value="Unassembled WGS sequence"/>
</dbReference>